<evidence type="ECO:0000313" key="3">
    <source>
        <dbReference type="Proteomes" id="UP001628179"/>
    </source>
</evidence>
<feature type="compositionally biased region" description="Acidic residues" evidence="1">
    <location>
        <begin position="99"/>
        <end position="118"/>
    </location>
</feature>
<organism evidence="2 3">
    <name type="scientific">Madurella fahalii</name>
    <dbReference type="NCBI Taxonomy" id="1157608"/>
    <lineage>
        <taxon>Eukaryota</taxon>
        <taxon>Fungi</taxon>
        <taxon>Dikarya</taxon>
        <taxon>Ascomycota</taxon>
        <taxon>Pezizomycotina</taxon>
        <taxon>Sordariomycetes</taxon>
        <taxon>Sordariomycetidae</taxon>
        <taxon>Sordariales</taxon>
        <taxon>Sordariales incertae sedis</taxon>
        <taxon>Madurella</taxon>
    </lineage>
</organism>
<feature type="compositionally biased region" description="Acidic residues" evidence="1">
    <location>
        <begin position="854"/>
        <end position="868"/>
    </location>
</feature>
<dbReference type="EMBL" id="BAAFSV010000006">
    <property type="protein sequence ID" value="GAB1320297.1"/>
    <property type="molecule type" value="Genomic_DNA"/>
</dbReference>
<dbReference type="Proteomes" id="UP001628179">
    <property type="component" value="Unassembled WGS sequence"/>
</dbReference>
<feature type="region of interest" description="Disordered" evidence="1">
    <location>
        <begin position="437"/>
        <end position="572"/>
    </location>
</feature>
<feature type="compositionally biased region" description="Basic and acidic residues" evidence="1">
    <location>
        <begin position="143"/>
        <end position="154"/>
    </location>
</feature>
<feature type="compositionally biased region" description="Acidic residues" evidence="1">
    <location>
        <begin position="20"/>
        <end position="34"/>
    </location>
</feature>
<proteinExistence type="predicted"/>
<dbReference type="GeneID" id="98181249"/>
<dbReference type="RefSeq" id="XP_070922027.1">
    <property type="nucleotide sequence ID" value="XM_071065926.1"/>
</dbReference>
<name>A0ABQ0GRD6_9PEZI</name>
<evidence type="ECO:0000313" key="2">
    <source>
        <dbReference type="EMBL" id="GAB1320297.1"/>
    </source>
</evidence>
<feature type="compositionally biased region" description="Basic and acidic residues" evidence="1">
    <location>
        <begin position="84"/>
        <end position="98"/>
    </location>
</feature>
<sequence>MEQAGLSVEPGSLGQLEPDFQLDFDPDADAETDGFDFRLDGTYDEVEEGSGEPVVNQSAELNPAPEIGYEDEEEQVKSASQEQVHNEVTEDSDKHTEAELEAEVEYQDEIGYEDEDAVATDVNVDLRPPEPAETNTGLSNASSDEHWESVRVAEDGSSEVSAHGKDTALRHNPDIEELGESTDLRDDLVDDDEDRSVDPAAGDDLAAKDFDEMDHEQYDVDHHDEPYPAASDIDKAVQDLADSLAQVPDVEVLYNEACYALFGTSDDDPESYFLSDVRELDRPLSQFFASLRAVISSEIAPTDELVIRFDPLDLEFGERSNGKFLARSFREILDCHAALAAKDSSISPDPVIQLVVQRDSEEHFLELLADAECGDGHSNHSGDLEASELHDEQLQANLPDNGQVLHELSEDGRSDESSTNDHDTFDTARQDSAAIQFVEGKNESEFETTPGRGDVPRELEYNFQVDAGRSQYSSSPEDIASDQENLEPDYPDAQSHFDEHPGEAADGEQDWAEQVEDDEPAASEHAELPLETSDEPQTVHQAGGESGETAELGTADRVSTPADGRYDHEASNGKYPFSISPAYHISPYRKLPASVLLVHDESEDIIDRFDDGAPTMSASGAGHEPACTPQVLGTHAGIPTPELEVEFWEIDYSDDEYGPSPRSTLASQSTTHGGLTTVSPSLKLKAPCAGPLGSGVNFNMHCTGPIEFPCVGKIAERDNAKTVFLPSPDANMLAQQDHDLVLAFDDAPDVAATREGEGDEYEEYAIAYNAVENTTDDTEGIDGTHESLIRDDASDSSAKDNGAQIAAATETASIQTSATFDGDEIDYEEYNAADDLHALENGSAQQPLTAPGGENDEIDWENDGDEYEQQPGSADDGVEYEERREITLTPTSLAGKRSRTDEAESLTDETGMLGSPPPKRLRMG</sequence>
<feature type="compositionally biased region" description="Basic and acidic residues" evidence="1">
    <location>
        <begin position="162"/>
        <end position="174"/>
    </location>
</feature>
<accession>A0ABQ0GRD6</accession>
<feature type="compositionally biased region" description="Acidic residues" evidence="1">
    <location>
        <begin position="479"/>
        <end position="490"/>
    </location>
</feature>
<comment type="caution">
    <text evidence="2">The sequence shown here is derived from an EMBL/GenBank/DDBJ whole genome shotgun (WGS) entry which is preliminary data.</text>
</comment>
<protein>
    <submittedName>
        <fullName evidence="2">Uncharacterized protein</fullName>
    </submittedName>
</protein>
<feature type="region of interest" description="Disordered" evidence="1">
    <location>
        <begin position="834"/>
        <end position="924"/>
    </location>
</feature>
<gene>
    <name evidence="2" type="ORF">MFIFM68171_10507</name>
</gene>
<feature type="compositionally biased region" description="Polar residues" evidence="1">
    <location>
        <begin position="133"/>
        <end position="142"/>
    </location>
</feature>
<reference evidence="2 3" key="1">
    <citation type="submission" date="2024-09" db="EMBL/GenBank/DDBJ databases">
        <title>Itraconazole resistance in Madurella fahalii resulting from another homologue of gene encoding cytochrome P450 14-alpha sterol demethylase (CYP51).</title>
        <authorList>
            <person name="Yoshioka I."/>
            <person name="Fahal A.H."/>
            <person name="Kaneko S."/>
            <person name="Yaguchi T."/>
        </authorList>
    </citation>
    <scope>NUCLEOTIDE SEQUENCE [LARGE SCALE GENOMIC DNA]</scope>
    <source>
        <strain evidence="2 3">IFM 68171</strain>
    </source>
</reference>
<keyword evidence="3" id="KW-1185">Reference proteome</keyword>
<feature type="compositionally biased region" description="Acidic residues" evidence="1">
    <location>
        <begin position="505"/>
        <end position="521"/>
    </location>
</feature>
<feature type="region of interest" description="Disordered" evidence="1">
    <location>
        <begin position="1"/>
        <end position="209"/>
    </location>
</feature>
<evidence type="ECO:0000256" key="1">
    <source>
        <dbReference type="SAM" id="MobiDB-lite"/>
    </source>
</evidence>